<evidence type="ECO:0000259" key="2">
    <source>
        <dbReference type="PROSITE" id="PS52015"/>
    </source>
</evidence>
<dbReference type="GO" id="GO:0055085">
    <property type="term" value="P:transmembrane transport"/>
    <property type="evidence" value="ECO:0007669"/>
    <property type="project" value="InterPro"/>
</dbReference>
<dbReference type="InterPro" id="IPR037682">
    <property type="entry name" value="TonB_C"/>
</dbReference>
<evidence type="ECO:0000256" key="1">
    <source>
        <dbReference type="SAM" id="SignalP"/>
    </source>
</evidence>
<proteinExistence type="predicted"/>
<accession>A0A437RQI2</accession>
<feature type="signal peptide" evidence="1">
    <location>
        <begin position="1"/>
        <end position="39"/>
    </location>
</feature>
<organism evidence="3 4">
    <name type="scientific">Rubrivivax rivuli</name>
    <dbReference type="NCBI Taxonomy" id="1862385"/>
    <lineage>
        <taxon>Bacteria</taxon>
        <taxon>Pseudomonadati</taxon>
        <taxon>Pseudomonadota</taxon>
        <taxon>Betaproteobacteria</taxon>
        <taxon>Burkholderiales</taxon>
        <taxon>Sphaerotilaceae</taxon>
        <taxon>Rubrivivax</taxon>
    </lineage>
</organism>
<dbReference type="EMBL" id="SACR01000001">
    <property type="protein sequence ID" value="RVU49046.1"/>
    <property type="molecule type" value="Genomic_DNA"/>
</dbReference>
<dbReference type="OrthoDB" id="8896829at2"/>
<evidence type="ECO:0000313" key="4">
    <source>
        <dbReference type="Proteomes" id="UP000285575"/>
    </source>
</evidence>
<feature type="chain" id="PRO_5019245569" description="TonB C-terminal domain-containing protein" evidence="1">
    <location>
        <begin position="40"/>
        <end position="355"/>
    </location>
</feature>
<keyword evidence="4" id="KW-1185">Reference proteome</keyword>
<dbReference type="Proteomes" id="UP000285575">
    <property type="component" value="Unassembled WGS sequence"/>
</dbReference>
<evidence type="ECO:0000313" key="3">
    <source>
        <dbReference type="EMBL" id="RVU49046.1"/>
    </source>
</evidence>
<dbReference type="AlphaFoldDB" id="A0A437RQI2"/>
<feature type="domain" description="TonB C-terminal" evidence="2">
    <location>
        <begin position="159"/>
        <end position="254"/>
    </location>
</feature>
<reference evidence="3 4" key="1">
    <citation type="submission" date="2019-01" db="EMBL/GenBank/DDBJ databases">
        <authorList>
            <person name="Chen W.-M."/>
        </authorList>
    </citation>
    <scope>NUCLEOTIDE SEQUENCE [LARGE SCALE GENOMIC DNA]</scope>
    <source>
        <strain evidence="3 4">KYPY4</strain>
    </source>
</reference>
<comment type="caution">
    <text evidence="3">The sequence shown here is derived from an EMBL/GenBank/DDBJ whole genome shotgun (WGS) entry which is preliminary data.</text>
</comment>
<dbReference type="RefSeq" id="WP_128226687.1">
    <property type="nucleotide sequence ID" value="NZ_SACR01000001.1"/>
</dbReference>
<gene>
    <name evidence="3" type="ORF">EOE66_00190</name>
</gene>
<keyword evidence="1" id="KW-0732">Signal</keyword>
<name>A0A437RQI2_9BURK</name>
<dbReference type="PROSITE" id="PS52015">
    <property type="entry name" value="TONB_CTD"/>
    <property type="match status" value="1"/>
</dbReference>
<sequence>MRPVSSRLPPAPPSGLRLRAAAAVTAWAAALVLSSAAHAVTVPELKLQASPATACLTATDPRLPRPDYPFELLQRKQQGRVLVELSFNSPNRPPAVQVLEQEGGTEFVDEVQAHLRTLRLPCLNSAEGPIALRQEYFFRPDTRKVNYETLATPATPRQKALQACIKMPELDFTYPTRAQRDGVQGRLFALLKFNAPDQPPEVKLHHMSSAGVFARTVTSWAQGYRLPCFEPGSDTPVWLSTVFIFRLDGSGGFGFHAMRLQDFMGLTKGIQTQSLQLDTTPMGCPFDVRLTYLRPGAPNDVGTVGPATPEQTRARAPLIAWLRDAELDLRSEQLASVYADIAHIQVPCLQIDLKP</sequence>
<protein>
    <recommendedName>
        <fullName evidence="2">TonB C-terminal domain-containing protein</fullName>
    </recommendedName>
</protein>